<dbReference type="Pfam" id="PF11845">
    <property type="entry name" value="Tll0287-like"/>
    <property type="match status" value="1"/>
</dbReference>
<dbReference type="EMBL" id="MPRL01000096">
    <property type="protein sequence ID" value="OOZ38383.1"/>
    <property type="molecule type" value="Genomic_DNA"/>
</dbReference>
<comment type="caution">
    <text evidence="3">The sequence shown here is derived from an EMBL/GenBank/DDBJ whole genome shotgun (WGS) entry which is preliminary data.</text>
</comment>
<evidence type="ECO:0000259" key="2">
    <source>
        <dbReference type="Pfam" id="PF11845"/>
    </source>
</evidence>
<keyword evidence="1" id="KW-1133">Transmembrane helix</keyword>
<feature type="transmembrane region" description="Helical" evidence="1">
    <location>
        <begin position="217"/>
        <end position="238"/>
    </location>
</feature>
<dbReference type="Proteomes" id="UP000191110">
    <property type="component" value="Unassembled WGS sequence"/>
</dbReference>
<evidence type="ECO:0000256" key="1">
    <source>
        <dbReference type="SAM" id="Phobius"/>
    </source>
</evidence>
<organism evidence="3 4">
    <name type="scientific">Solemya pervernicosa gill symbiont</name>
    <dbReference type="NCBI Taxonomy" id="642797"/>
    <lineage>
        <taxon>Bacteria</taxon>
        <taxon>Pseudomonadati</taxon>
        <taxon>Pseudomonadota</taxon>
        <taxon>Gammaproteobacteria</taxon>
        <taxon>sulfur-oxidizing symbionts</taxon>
    </lineage>
</organism>
<keyword evidence="1" id="KW-0812">Transmembrane</keyword>
<accession>A0A1T2KZV7</accession>
<evidence type="ECO:0000313" key="4">
    <source>
        <dbReference type="Proteomes" id="UP000191110"/>
    </source>
</evidence>
<feature type="domain" description="Tll0287-like" evidence="2">
    <location>
        <begin position="38"/>
        <end position="200"/>
    </location>
</feature>
<dbReference type="Gene3D" id="3.30.450.290">
    <property type="match status" value="1"/>
</dbReference>
<dbReference type="OrthoDB" id="9812260at2"/>
<protein>
    <recommendedName>
        <fullName evidence="2">Tll0287-like domain-containing protein</fullName>
    </recommendedName>
</protein>
<reference evidence="3 4" key="1">
    <citation type="submission" date="2016-11" db="EMBL/GenBank/DDBJ databases">
        <title>Mixed transmission modes and dynamic genome evolution in an obligate animal-bacterial symbiosis.</title>
        <authorList>
            <person name="Russell S.L."/>
            <person name="Corbett-Detig R.B."/>
            <person name="Cavanaugh C.M."/>
        </authorList>
    </citation>
    <scope>NUCLEOTIDE SEQUENCE [LARGE SCALE GENOMIC DNA]</scope>
    <source>
        <strain evidence="3">Sveles-Q1</strain>
    </source>
</reference>
<feature type="transmembrane region" description="Helical" evidence="1">
    <location>
        <begin position="12"/>
        <end position="31"/>
    </location>
</feature>
<name>A0A1T2KZV7_9GAMM</name>
<keyword evidence="1" id="KW-0472">Membrane</keyword>
<sequence>MPSSKNHTALLLYWPLWVVLVSLLVGFSWWWNINAIERQALNLALERGRYTYKIIETARLWVAQHGVIYAKTSQATPPNPYLEVPERDIETPSGIKLTAINPAYMTRQLTDLLKEKEQFYVRLTSLKPLNPINEPDPWERDALNLFEQGEGEVLESVKSDQEQMVRYMAPLDVKPACMKCHEKQGYQVGDIRGGISVSFPLAQYSAATFEQRFNTNLIHLIAWFALSLLSATTVRLILRHEGVLEKARDDQEHLVKVRTRELQSEVQIRKRAEEKLQLMMNSTGAGSRYFFFVVRSRSQLRICRRRRLSRTNRLRFAIHGGQRGHFRS</sequence>
<dbReference type="AlphaFoldDB" id="A0A1T2KZV7"/>
<gene>
    <name evidence="3" type="ORF">BOW53_15770</name>
</gene>
<proteinExistence type="predicted"/>
<dbReference type="RefSeq" id="WP_078485045.1">
    <property type="nucleotide sequence ID" value="NZ_MPRL01000096.1"/>
</dbReference>
<evidence type="ECO:0000313" key="3">
    <source>
        <dbReference type="EMBL" id="OOZ38383.1"/>
    </source>
</evidence>
<dbReference type="InterPro" id="IPR021796">
    <property type="entry name" value="Tll0287-like_dom"/>
</dbReference>
<keyword evidence="4" id="KW-1185">Reference proteome</keyword>